<dbReference type="EMBL" id="JABVEG010000001">
    <property type="protein sequence ID" value="NUI81517.1"/>
    <property type="molecule type" value="Genomic_DNA"/>
</dbReference>
<dbReference type="InterPro" id="IPR002937">
    <property type="entry name" value="Amino_oxidase"/>
</dbReference>
<keyword evidence="2 12" id="KW-0125">Carotenoid biosynthesis</keyword>
<name>A0ABX2LNM9_9STAP</name>
<comment type="similarity">
    <text evidence="9">Belongs to the carotenoid/retinoid oxidoreductase family. CrtN subfamily.</text>
</comment>
<sequence length="501" mass="56643">MNIAVVGAGVTGLAAAARLAAQGHQVTIFEKNEQVGGRMSQFKKDGFTFDMGPTIVMVPDVYKAVFEECGKRFEDYVDMKPLTHIFDIYFSDKDKVSVSTDLAQLSQTLEEIEPGSTQGFMQFLTDIHKRYEVARKYFLERTFRKPSEFYNPLTLYRGLKLKTFNNANQLIDNYVSNEKIRKLLAFQTLYIGIDPKQGPSIYSIIPMIEMVHGVHYIKGGMYGLAQGLLQLGHDYGVNVELNADVQEIIIDPKFKRADGLRVNGDIRRFDKVLCTADFPYVAQHLMPQHAPLKRYSPEKVENMDYSCSAFLIYAGINRQLRDKLHVHNVVFAKDFRGNIDDIFSGKMPDDPSLYLYFPSVEDEALAPEGQTGMYVLMPVPELKTGKIDWHDPTIVEKAKDVIYNKLETIEAFKDVRQDIVSETVFTPLDFEQRYNAKFGSAFGLMPTLTQSNYYRPANVSRDYKDLYFAGASTHPGAGVPIVLTSAKITAEAMLEDINHGV</sequence>
<feature type="domain" description="Amine oxidase" evidence="13">
    <location>
        <begin position="11"/>
        <end position="494"/>
    </location>
</feature>
<evidence type="ECO:0000256" key="8">
    <source>
        <dbReference type="ARBA" id="ARBA00037886"/>
    </source>
</evidence>
<evidence type="ECO:0000256" key="1">
    <source>
        <dbReference type="ARBA" id="ARBA00022630"/>
    </source>
</evidence>
<evidence type="ECO:0000256" key="2">
    <source>
        <dbReference type="ARBA" id="ARBA00022746"/>
    </source>
</evidence>
<evidence type="ECO:0000256" key="5">
    <source>
        <dbReference type="ARBA" id="ARBA00023026"/>
    </source>
</evidence>
<evidence type="ECO:0000256" key="11">
    <source>
        <dbReference type="ARBA" id="ARBA00042106"/>
    </source>
</evidence>
<keyword evidence="1" id="KW-0285">Flavoprotein</keyword>
<evidence type="ECO:0000256" key="7">
    <source>
        <dbReference type="ARBA" id="ARBA00037711"/>
    </source>
</evidence>
<keyword evidence="15" id="KW-1185">Reference proteome</keyword>
<dbReference type="PANTHER" id="PTHR43734">
    <property type="entry name" value="PHYTOENE DESATURASE"/>
    <property type="match status" value="1"/>
</dbReference>
<comment type="catalytic activity">
    <reaction evidence="6">
        <text>15-cis-4,4'-diapophytoene + 3 FAD + 3 H(+) = all-trans-4,4'-diaponeurosporene + 3 FADH2</text>
        <dbReference type="Rhea" id="RHEA:42800"/>
        <dbReference type="ChEBI" id="CHEBI:15378"/>
        <dbReference type="ChEBI" id="CHEBI:57692"/>
        <dbReference type="ChEBI" id="CHEBI:58307"/>
        <dbReference type="ChEBI" id="CHEBI:62738"/>
        <dbReference type="ChEBI" id="CHEBI:62743"/>
    </reaction>
</comment>
<dbReference type="InterPro" id="IPR014105">
    <property type="entry name" value="Carotenoid/retinoid_OxRdtase"/>
</dbReference>
<dbReference type="PRINTS" id="PR00419">
    <property type="entry name" value="ADXRDTASE"/>
</dbReference>
<reference evidence="14 15" key="1">
    <citation type="submission" date="2020-06" db="EMBL/GenBank/DDBJ databases">
        <title>Staphylococcus borealis sp. nov. -A novel member of the Staphylococcaceae family isolated from skin and blood in humans.</title>
        <authorList>
            <person name="Pain M."/>
            <person name="Wolden R."/>
            <person name="Jaen-Luchoro D."/>
            <person name="Salva-Serra F."/>
            <person name="Iglesias B.P."/>
            <person name="Karlsson R."/>
            <person name="Klingenberg C."/>
            <person name="Cavanagh J.P."/>
        </authorList>
    </citation>
    <scope>NUCLEOTIDE SEQUENCE [LARGE SCALE GENOMIC DNA]</scope>
    <source>
        <strain evidence="14 15">58-22</strain>
    </source>
</reference>
<evidence type="ECO:0000256" key="3">
    <source>
        <dbReference type="ARBA" id="ARBA00022827"/>
    </source>
</evidence>
<evidence type="ECO:0000256" key="10">
    <source>
        <dbReference type="ARBA" id="ARBA00040984"/>
    </source>
</evidence>
<dbReference type="RefSeq" id="WP_174841796.1">
    <property type="nucleotide sequence ID" value="NZ_JABVEG010000001.1"/>
</dbReference>
<dbReference type="Gene3D" id="3.50.50.60">
    <property type="entry name" value="FAD/NAD(P)-binding domain"/>
    <property type="match status" value="2"/>
</dbReference>
<evidence type="ECO:0000313" key="14">
    <source>
        <dbReference type="EMBL" id="NUI81517.1"/>
    </source>
</evidence>
<evidence type="ECO:0000256" key="4">
    <source>
        <dbReference type="ARBA" id="ARBA00023002"/>
    </source>
</evidence>
<dbReference type="PANTHER" id="PTHR43734:SF1">
    <property type="entry name" value="PHYTOENE DESATURASE"/>
    <property type="match status" value="1"/>
</dbReference>
<organism evidence="14 15">
    <name type="scientific">Staphylococcus borealis</name>
    <dbReference type="NCBI Taxonomy" id="2742203"/>
    <lineage>
        <taxon>Bacteria</taxon>
        <taxon>Bacillati</taxon>
        <taxon>Bacillota</taxon>
        <taxon>Bacilli</taxon>
        <taxon>Bacillales</taxon>
        <taxon>Staphylococcaceae</taxon>
        <taxon>Staphylococcus</taxon>
    </lineage>
</organism>
<proteinExistence type="inferred from homology"/>
<comment type="pathway">
    <text evidence="8">Carotenoid biosynthesis; staphyloxanthin biosynthesis; staphyloxanthin from farnesyl diphosphate: step 2/5.</text>
</comment>
<keyword evidence="5" id="KW-0843">Virulence</keyword>
<gene>
    <name evidence="14" type="primary">crtI</name>
    <name evidence="14" type="ORF">HUN84_01910</name>
</gene>
<evidence type="ECO:0000313" key="15">
    <source>
        <dbReference type="Proteomes" id="UP000610527"/>
    </source>
</evidence>
<comment type="function">
    <text evidence="7">Involved in the biosynthesis of the yellow-orange carotenoid staphyloxanthin, which plays a role in the virulence via its protective function against oxidative stress. Catalyzes three successive dehydrogenation reactions that lead to the introduction of three double bonds into 4,4'-diapophytoene (dehydrosqualene), with 4,4'-diapophytofluene and 4,4'-diapo-zeta-carotene as intermediates, and 4,4'-diaponeurosporene (the major deep-yellow pigment in staphylococci strains) as the end product.</text>
</comment>
<keyword evidence="4 12" id="KW-0560">Oxidoreductase</keyword>
<evidence type="ECO:0000259" key="13">
    <source>
        <dbReference type="Pfam" id="PF01593"/>
    </source>
</evidence>
<dbReference type="Pfam" id="PF01593">
    <property type="entry name" value="Amino_oxidase"/>
    <property type="match status" value="1"/>
</dbReference>
<dbReference type="Proteomes" id="UP000610527">
    <property type="component" value="Unassembled WGS sequence"/>
</dbReference>
<accession>A0ABX2LNM9</accession>
<evidence type="ECO:0000256" key="12">
    <source>
        <dbReference type="RuleBase" id="RU362075"/>
    </source>
</evidence>
<evidence type="ECO:0000256" key="6">
    <source>
        <dbReference type="ARBA" id="ARBA00037003"/>
    </source>
</evidence>
<keyword evidence="3" id="KW-0274">FAD</keyword>
<dbReference type="InterPro" id="IPR036188">
    <property type="entry name" value="FAD/NAD-bd_sf"/>
</dbReference>
<dbReference type="NCBIfam" id="TIGR02734">
    <property type="entry name" value="crtI_fam"/>
    <property type="match status" value="1"/>
</dbReference>
<dbReference type="SUPFAM" id="SSF51905">
    <property type="entry name" value="FAD/NAD(P)-binding domain"/>
    <property type="match status" value="1"/>
</dbReference>
<comment type="caution">
    <text evidence="14">The sequence shown here is derived from an EMBL/GenBank/DDBJ whole genome shotgun (WGS) entry which is preliminary data.</text>
</comment>
<protein>
    <recommendedName>
        <fullName evidence="10">4,4'-diapophytoene desaturase (4,4'-diaponeurosporene-forming)</fullName>
    </recommendedName>
    <alternativeName>
        <fullName evidence="11">Dehydrosqualene desaturase</fullName>
    </alternativeName>
</protein>
<evidence type="ECO:0000256" key="9">
    <source>
        <dbReference type="ARBA" id="ARBA00038322"/>
    </source>
</evidence>